<protein>
    <submittedName>
        <fullName evidence="1">Uncharacterized protein</fullName>
    </submittedName>
</protein>
<proteinExistence type="predicted"/>
<dbReference type="OrthoDB" id="10290247at2759"/>
<organism evidence="1 2">
    <name type="scientific">Mizuhopecten yessoensis</name>
    <name type="common">Japanese scallop</name>
    <name type="synonym">Patinopecten yessoensis</name>
    <dbReference type="NCBI Taxonomy" id="6573"/>
    <lineage>
        <taxon>Eukaryota</taxon>
        <taxon>Metazoa</taxon>
        <taxon>Spiralia</taxon>
        <taxon>Lophotrochozoa</taxon>
        <taxon>Mollusca</taxon>
        <taxon>Bivalvia</taxon>
        <taxon>Autobranchia</taxon>
        <taxon>Pteriomorphia</taxon>
        <taxon>Pectinida</taxon>
        <taxon>Pectinoidea</taxon>
        <taxon>Pectinidae</taxon>
        <taxon>Mizuhopecten</taxon>
    </lineage>
</organism>
<dbReference type="Proteomes" id="UP000242188">
    <property type="component" value="Unassembled WGS sequence"/>
</dbReference>
<reference evidence="1 2" key="1">
    <citation type="journal article" date="2017" name="Nat. Ecol. Evol.">
        <title>Scallop genome provides insights into evolution of bilaterian karyotype and development.</title>
        <authorList>
            <person name="Wang S."/>
            <person name="Zhang J."/>
            <person name="Jiao W."/>
            <person name="Li J."/>
            <person name="Xun X."/>
            <person name="Sun Y."/>
            <person name="Guo X."/>
            <person name="Huan P."/>
            <person name="Dong B."/>
            <person name="Zhang L."/>
            <person name="Hu X."/>
            <person name="Sun X."/>
            <person name="Wang J."/>
            <person name="Zhao C."/>
            <person name="Wang Y."/>
            <person name="Wang D."/>
            <person name="Huang X."/>
            <person name="Wang R."/>
            <person name="Lv J."/>
            <person name="Li Y."/>
            <person name="Zhang Z."/>
            <person name="Liu B."/>
            <person name="Lu W."/>
            <person name="Hui Y."/>
            <person name="Liang J."/>
            <person name="Zhou Z."/>
            <person name="Hou R."/>
            <person name="Li X."/>
            <person name="Liu Y."/>
            <person name="Li H."/>
            <person name="Ning X."/>
            <person name="Lin Y."/>
            <person name="Zhao L."/>
            <person name="Xing Q."/>
            <person name="Dou J."/>
            <person name="Li Y."/>
            <person name="Mao J."/>
            <person name="Guo H."/>
            <person name="Dou H."/>
            <person name="Li T."/>
            <person name="Mu C."/>
            <person name="Jiang W."/>
            <person name="Fu Q."/>
            <person name="Fu X."/>
            <person name="Miao Y."/>
            <person name="Liu J."/>
            <person name="Yu Q."/>
            <person name="Li R."/>
            <person name="Liao H."/>
            <person name="Li X."/>
            <person name="Kong Y."/>
            <person name="Jiang Z."/>
            <person name="Chourrout D."/>
            <person name="Li R."/>
            <person name="Bao Z."/>
        </authorList>
    </citation>
    <scope>NUCLEOTIDE SEQUENCE [LARGE SCALE GENOMIC DNA]</scope>
    <source>
        <strain evidence="1 2">PY_sf001</strain>
    </source>
</reference>
<gene>
    <name evidence="1" type="ORF">KP79_PYT18284</name>
</gene>
<name>A0A210QPA6_MIZYE</name>
<evidence type="ECO:0000313" key="2">
    <source>
        <dbReference type="Proteomes" id="UP000242188"/>
    </source>
</evidence>
<dbReference type="GO" id="GO:0008289">
    <property type="term" value="F:lipid binding"/>
    <property type="evidence" value="ECO:0007669"/>
    <property type="project" value="UniProtKB-KW"/>
</dbReference>
<evidence type="ECO:0000313" key="1">
    <source>
        <dbReference type="EMBL" id="OWF50569.1"/>
    </source>
</evidence>
<dbReference type="SUPFAM" id="SSF50814">
    <property type="entry name" value="Lipocalins"/>
    <property type="match status" value="1"/>
</dbReference>
<dbReference type="EMBL" id="NEDP02002573">
    <property type="protein sequence ID" value="OWF50569.1"/>
    <property type="molecule type" value="Genomic_DNA"/>
</dbReference>
<sequence length="146" mass="16345">MSVFQGKWIDDKTTGESENFDGFCDAMGVTSDGKNMYKDVKMGIQYIVEGDTWTYDLTIGDTAQAYTLRIGVTNQEDVDMEGNRIVTTPTLEQPNKLVELTDTWLPSGQKVTTRMERTVVGDTMNCAITHLESGQTMTFNMTRMTS</sequence>
<keyword evidence="2" id="KW-1185">Reference proteome</keyword>
<dbReference type="Gene3D" id="2.40.128.20">
    <property type="match status" value="1"/>
</dbReference>
<accession>A0A210QPA6</accession>
<dbReference type="InterPro" id="IPR012674">
    <property type="entry name" value="Calycin"/>
</dbReference>
<comment type="caution">
    <text evidence="1">The sequence shown here is derived from an EMBL/GenBank/DDBJ whole genome shotgun (WGS) entry which is preliminary data.</text>
</comment>
<dbReference type="AlphaFoldDB" id="A0A210QPA6"/>